<evidence type="ECO:0000313" key="2">
    <source>
        <dbReference type="Proteomes" id="UP000824232"/>
    </source>
</evidence>
<dbReference type="EMBL" id="DVHC01000043">
    <property type="protein sequence ID" value="HIR59219.1"/>
    <property type="molecule type" value="Genomic_DNA"/>
</dbReference>
<reference evidence="1" key="2">
    <citation type="journal article" date="2021" name="PeerJ">
        <title>Extensive microbial diversity within the chicken gut microbiome revealed by metagenomics and culture.</title>
        <authorList>
            <person name="Gilroy R."/>
            <person name="Ravi A."/>
            <person name="Getino M."/>
            <person name="Pursley I."/>
            <person name="Horton D.L."/>
            <person name="Alikhan N.F."/>
            <person name="Baker D."/>
            <person name="Gharbi K."/>
            <person name="Hall N."/>
            <person name="Watson M."/>
            <person name="Adriaenssens E.M."/>
            <person name="Foster-Nyarko E."/>
            <person name="Jarju S."/>
            <person name="Secka A."/>
            <person name="Antonio M."/>
            <person name="Oren A."/>
            <person name="Chaudhuri R.R."/>
            <person name="La Ragione R."/>
            <person name="Hildebrand F."/>
            <person name="Pallen M.J."/>
        </authorList>
    </citation>
    <scope>NUCLEOTIDE SEQUENCE</scope>
    <source>
        <strain evidence="1">CHK184-20233</strain>
    </source>
</reference>
<accession>A0A9D1DU95</accession>
<comment type="caution">
    <text evidence="1">The sequence shown here is derived from an EMBL/GenBank/DDBJ whole genome shotgun (WGS) entry which is preliminary data.</text>
</comment>
<protein>
    <submittedName>
        <fullName evidence="1">Uncharacterized protein</fullName>
    </submittedName>
</protein>
<name>A0A9D1DU95_9FIRM</name>
<gene>
    <name evidence="1" type="ORF">IAB38_04135</name>
</gene>
<sequence>MSKMSKTTSSQYTEDWLPITGIQNGYIICEGKQKVTGVKITPRNIFILDQQAQDNVLISLKNFYNMIDFEFWLVVADRPVDISVYMSQLQLLYNDAASPAIRKLILQDIDKGNMFMNNNIVDTEYFILFKDTSEDVLQKRVRMLINGLASCGLNAAQVSNDDLRIIMENFLNGGVNTEFGTVMPV</sequence>
<proteinExistence type="predicted"/>
<dbReference type="AlphaFoldDB" id="A0A9D1DU95"/>
<reference evidence="1" key="1">
    <citation type="submission" date="2020-10" db="EMBL/GenBank/DDBJ databases">
        <authorList>
            <person name="Gilroy R."/>
        </authorList>
    </citation>
    <scope>NUCLEOTIDE SEQUENCE</scope>
    <source>
        <strain evidence="1">CHK184-20233</strain>
    </source>
</reference>
<evidence type="ECO:0000313" key="1">
    <source>
        <dbReference type="EMBL" id="HIR59219.1"/>
    </source>
</evidence>
<dbReference type="Proteomes" id="UP000824232">
    <property type="component" value="Unassembled WGS sequence"/>
</dbReference>
<organism evidence="1 2">
    <name type="scientific">Candidatus Onthousia excrementipullorum</name>
    <dbReference type="NCBI Taxonomy" id="2840884"/>
    <lineage>
        <taxon>Bacteria</taxon>
        <taxon>Bacillati</taxon>
        <taxon>Bacillota</taxon>
        <taxon>Bacilli</taxon>
        <taxon>Candidatus Onthousia</taxon>
    </lineage>
</organism>